<evidence type="ECO:0000313" key="1">
    <source>
        <dbReference type="EMBL" id="VDO97379.1"/>
    </source>
</evidence>
<sequence>MLQVWQRRPRSKMVHISREREQELPEELQLLRLRLTDRSQPCLIKHCARLGKAWNVNDRKEDFLVRSQMMGLDLTALLDTGSEASIVPLGVFKRAREKKVDVDAHVKRIPGMNAIVRNASGDIMNFVDTIRMDVTPDGETRPVGFHVGDGLNNLCS</sequence>
<reference evidence="1 2" key="1">
    <citation type="submission" date="2018-11" db="EMBL/GenBank/DDBJ databases">
        <authorList>
            <consortium name="Pathogen Informatics"/>
        </authorList>
    </citation>
    <scope>NUCLEOTIDE SEQUENCE [LARGE SCALE GENOMIC DNA]</scope>
</reference>
<reference evidence="3" key="2">
    <citation type="submission" date="2019-09" db="UniProtKB">
        <authorList>
            <consortium name="WormBaseParasite"/>
        </authorList>
    </citation>
    <scope>IDENTIFICATION</scope>
</reference>
<evidence type="ECO:0000313" key="2">
    <source>
        <dbReference type="Proteomes" id="UP000050761"/>
    </source>
</evidence>
<protein>
    <submittedName>
        <fullName evidence="3">Peptidase A2 domain-containing protein</fullName>
    </submittedName>
</protein>
<evidence type="ECO:0000313" key="3">
    <source>
        <dbReference type="WBParaSite" id="HPBE_0001377401-mRNA-1"/>
    </source>
</evidence>
<accession>A0A183FYN5</accession>
<dbReference type="OrthoDB" id="5884129at2759"/>
<dbReference type="AlphaFoldDB" id="A0A183FYN5"/>
<dbReference type="WBParaSite" id="HPBE_0001377401-mRNA-1">
    <property type="protein sequence ID" value="HPBE_0001377401-mRNA-1"/>
    <property type="gene ID" value="HPBE_0001377401"/>
</dbReference>
<dbReference type="Proteomes" id="UP000050761">
    <property type="component" value="Unassembled WGS sequence"/>
</dbReference>
<dbReference type="EMBL" id="UZAH01028065">
    <property type="protein sequence ID" value="VDO97379.1"/>
    <property type="molecule type" value="Genomic_DNA"/>
</dbReference>
<keyword evidence="2" id="KW-1185">Reference proteome</keyword>
<proteinExistence type="predicted"/>
<name>A0A183FYN5_HELPZ</name>
<gene>
    <name evidence="1" type="ORF">HPBE_LOCUS13775</name>
</gene>
<organism evidence="2 3">
    <name type="scientific">Heligmosomoides polygyrus</name>
    <name type="common">Parasitic roundworm</name>
    <dbReference type="NCBI Taxonomy" id="6339"/>
    <lineage>
        <taxon>Eukaryota</taxon>
        <taxon>Metazoa</taxon>
        <taxon>Ecdysozoa</taxon>
        <taxon>Nematoda</taxon>
        <taxon>Chromadorea</taxon>
        <taxon>Rhabditida</taxon>
        <taxon>Rhabditina</taxon>
        <taxon>Rhabditomorpha</taxon>
        <taxon>Strongyloidea</taxon>
        <taxon>Heligmosomidae</taxon>
        <taxon>Heligmosomoides</taxon>
    </lineage>
</organism>
<accession>A0A3P8A2K6</accession>